<dbReference type="Proteomes" id="UP000053831">
    <property type="component" value="Unassembled WGS sequence"/>
</dbReference>
<dbReference type="PROSITE" id="PS00061">
    <property type="entry name" value="ADH_SHORT"/>
    <property type="match status" value="1"/>
</dbReference>
<dbReference type="Pfam" id="PF00106">
    <property type="entry name" value="adh_short"/>
    <property type="match status" value="1"/>
</dbReference>
<gene>
    <name evidence="5" type="ORF">ESCO_004042</name>
</gene>
<evidence type="ECO:0000256" key="3">
    <source>
        <dbReference type="ARBA" id="ARBA00023002"/>
    </source>
</evidence>
<dbReference type="InterPro" id="IPR002347">
    <property type="entry name" value="SDR_fam"/>
</dbReference>
<dbReference type="SMART" id="SM00822">
    <property type="entry name" value="PKS_KR"/>
    <property type="match status" value="1"/>
</dbReference>
<dbReference type="OrthoDB" id="153074at2759"/>
<dbReference type="STRING" id="150374.A0A0M8MXQ1"/>
<comment type="caution">
    <text evidence="5">The sequence shown here is derived from an EMBL/GenBank/DDBJ whole genome shotgun (WGS) entry which is preliminary data.</text>
</comment>
<dbReference type="EMBL" id="LGSR01000013">
    <property type="protein sequence ID" value="KOS20878.1"/>
    <property type="molecule type" value="Genomic_DNA"/>
</dbReference>
<evidence type="ECO:0000313" key="6">
    <source>
        <dbReference type="Proteomes" id="UP000053831"/>
    </source>
</evidence>
<sequence length="249" mass="26796">MSKVFIVTGASKGLGAAIATYLLGHSHRLVLSARSADVLEEMQARWPGQVEYVAGDIARDDIPPRLVDRAVAAFGGVDGVVINHGMLQTKRFDDLTMADVKHAYEVNVFSCLAMAQASLKELRKSKGCIVWTSSGAAAKPYVSWGTYGSSKAAVNSISQILAAEEPDITSVAIAPGRVDTEMQALIRSEGAQSMSKAQHDEFVRAHREGALLKPEQPGHVMARFLCEPNHVLSGKFVSWNSPELAAYQS</sequence>
<dbReference type="PANTHER" id="PTHR43008:SF8">
    <property type="entry name" value="BENZIL REDUCTASE ((S)-BENZOIN FORMING) IRC24"/>
    <property type="match status" value="1"/>
</dbReference>
<dbReference type="Gene3D" id="3.40.50.720">
    <property type="entry name" value="NAD(P)-binding Rossmann-like Domain"/>
    <property type="match status" value="1"/>
</dbReference>
<evidence type="ECO:0000256" key="1">
    <source>
        <dbReference type="ARBA" id="ARBA00006484"/>
    </source>
</evidence>
<dbReference type="PANTHER" id="PTHR43008">
    <property type="entry name" value="BENZIL REDUCTASE"/>
    <property type="match status" value="1"/>
</dbReference>
<dbReference type="AlphaFoldDB" id="A0A0M8MXQ1"/>
<comment type="similarity">
    <text evidence="1">Belongs to the short-chain dehydrogenases/reductases (SDR) family.</text>
</comment>
<organism evidence="5 6">
    <name type="scientific">Escovopsis weberi</name>
    <dbReference type="NCBI Taxonomy" id="150374"/>
    <lineage>
        <taxon>Eukaryota</taxon>
        <taxon>Fungi</taxon>
        <taxon>Dikarya</taxon>
        <taxon>Ascomycota</taxon>
        <taxon>Pezizomycotina</taxon>
        <taxon>Sordariomycetes</taxon>
        <taxon>Hypocreomycetidae</taxon>
        <taxon>Hypocreales</taxon>
        <taxon>Hypocreaceae</taxon>
        <taxon>Escovopsis</taxon>
    </lineage>
</organism>
<dbReference type="InterPro" id="IPR057326">
    <property type="entry name" value="KR_dom"/>
</dbReference>
<reference evidence="5 6" key="1">
    <citation type="submission" date="2015-07" db="EMBL/GenBank/DDBJ databases">
        <title>The genome of the fungus Escovopsis weberi, a specialized disease agent of ant agriculture.</title>
        <authorList>
            <person name="de Man T.J."/>
            <person name="Stajich J.E."/>
            <person name="Kubicek C.P."/>
            <person name="Chenthamara K."/>
            <person name="Atanasova L."/>
            <person name="Druzhinina I.S."/>
            <person name="Birnbaum S."/>
            <person name="Barribeau S.M."/>
            <person name="Teiling C."/>
            <person name="Suen G."/>
            <person name="Currie C."/>
            <person name="Gerardo N.M."/>
        </authorList>
    </citation>
    <scope>NUCLEOTIDE SEQUENCE [LARGE SCALE GENOMIC DNA]</scope>
</reference>
<name>A0A0M8MXQ1_ESCWE</name>
<keyword evidence="2" id="KW-0521">NADP</keyword>
<feature type="domain" description="Ketoreductase" evidence="4">
    <location>
        <begin position="3"/>
        <end position="181"/>
    </location>
</feature>
<keyword evidence="6" id="KW-1185">Reference proteome</keyword>
<evidence type="ECO:0000313" key="5">
    <source>
        <dbReference type="EMBL" id="KOS20878.1"/>
    </source>
</evidence>
<dbReference type="InterPro" id="IPR036291">
    <property type="entry name" value="NAD(P)-bd_dom_sf"/>
</dbReference>
<keyword evidence="3" id="KW-0560">Oxidoreductase</keyword>
<dbReference type="GO" id="GO:0050664">
    <property type="term" value="F:oxidoreductase activity, acting on NAD(P)H, oxygen as acceptor"/>
    <property type="evidence" value="ECO:0007669"/>
    <property type="project" value="TreeGrafter"/>
</dbReference>
<accession>A0A0M8MXQ1</accession>
<proteinExistence type="inferred from homology"/>
<evidence type="ECO:0000259" key="4">
    <source>
        <dbReference type="SMART" id="SM00822"/>
    </source>
</evidence>
<evidence type="ECO:0000256" key="2">
    <source>
        <dbReference type="ARBA" id="ARBA00022857"/>
    </source>
</evidence>
<dbReference type="InterPro" id="IPR020904">
    <property type="entry name" value="Sc_DH/Rdtase_CS"/>
</dbReference>
<dbReference type="PRINTS" id="PR00081">
    <property type="entry name" value="GDHRDH"/>
</dbReference>
<protein>
    <submittedName>
        <fullName evidence="5">Putative oxidoreductase</fullName>
    </submittedName>
</protein>
<dbReference type="GO" id="GO:0016616">
    <property type="term" value="F:oxidoreductase activity, acting on the CH-OH group of donors, NAD or NADP as acceptor"/>
    <property type="evidence" value="ECO:0007669"/>
    <property type="project" value="UniProtKB-ARBA"/>
</dbReference>
<dbReference type="SUPFAM" id="SSF51735">
    <property type="entry name" value="NAD(P)-binding Rossmann-fold domains"/>
    <property type="match status" value="1"/>
</dbReference>